<keyword evidence="4 5" id="KW-0175">Coiled coil</keyword>
<dbReference type="GO" id="GO:0000145">
    <property type="term" value="C:exocyst"/>
    <property type="evidence" value="ECO:0007669"/>
    <property type="project" value="InterPro"/>
</dbReference>
<evidence type="ECO:0000313" key="10">
    <source>
        <dbReference type="EMBL" id="RWS16639.1"/>
    </source>
</evidence>
<name>A0A3S3PUI3_9ACAR</name>
<keyword evidence="11" id="KW-1185">Reference proteome</keyword>
<evidence type="ECO:0000256" key="6">
    <source>
        <dbReference type="SAM" id="MobiDB-lite"/>
    </source>
</evidence>
<keyword evidence="3" id="KW-0268">Exocytosis</keyword>
<feature type="region of interest" description="Disordered" evidence="6">
    <location>
        <begin position="300"/>
        <end position="333"/>
    </location>
</feature>
<evidence type="ECO:0000256" key="4">
    <source>
        <dbReference type="ARBA" id="ARBA00023054"/>
    </source>
</evidence>
<reference evidence="9" key="2">
    <citation type="submission" date="2018-11" db="EMBL/GenBank/DDBJ databases">
        <title>Trombidioid mite genomics.</title>
        <authorList>
            <person name="Dong X."/>
        </authorList>
    </citation>
    <scope>NUCLEOTIDE SEQUENCE</scope>
    <source>
        <strain evidence="9">UoL-WK</strain>
    </source>
</reference>
<feature type="domain" description="Exocyst complex component Sec3 C-terminal" evidence="8">
    <location>
        <begin position="413"/>
        <end position="682"/>
    </location>
</feature>
<dbReference type="GO" id="GO:0005546">
    <property type="term" value="F:phosphatidylinositol-4,5-bisphosphate binding"/>
    <property type="evidence" value="ECO:0007669"/>
    <property type="project" value="TreeGrafter"/>
</dbReference>
<dbReference type="InterPro" id="IPR019160">
    <property type="entry name" value="Sec3_CC"/>
</dbReference>
<feature type="region of interest" description="Disordered" evidence="6">
    <location>
        <begin position="382"/>
        <end position="412"/>
    </location>
</feature>
<dbReference type="EMBL" id="NCKU01000200">
    <property type="protein sequence ID" value="RWS16624.1"/>
    <property type="molecule type" value="Genomic_DNA"/>
</dbReference>
<dbReference type="PANTHER" id="PTHR16092">
    <property type="entry name" value="SEC3/SYNTAXIN-RELATED"/>
    <property type="match status" value="1"/>
</dbReference>
<dbReference type="Pfam" id="PF20654">
    <property type="entry name" value="Sec3_C-term"/>
    <property type="match status" value="1"/>
</dbReference>
<evidence type="ECO:0000259" key="8">
    <source>
        <dbReference type="Pfam" id="PF20654"/>
    </source>
</evidence>
<dbReference type="Proteomes" id="UP000285301">
    <property type="component" value="Unassembled WGS sequence"/>
</dbReference>
<feature type="domain" description="Exocyst complex component Sec3 coiled-coil" evidence="7">
    <location>
        <begin position="40"/>
        <end position="171"/>
    </location>
</feature>
<dbReference type="GO" id="GO:0006893">
    <property type="term" value="P:Golgi to plasma membrane transport"/>
    <property type="evidence" value="ECO:0007669"/>
    <property type="project" value="TreeGrafter"/>
</dbReference>
<evidence type="ECO:0000256" key="5">
    <source>
        <dbReference type="SAM" id="Coils"/>
    </source>
</evidence>
<dbReference type="PANTHER" id="PTHR16092:SF14">
    <property type="entry name" value="EXOCYST COMPLEX COMPONENT 1 ISOFORM X1"/>
    <property type="match status" value="1"/>
</dbReference>
<proteinExistence type="inferred from homology"/>
<dbReference type="GO" id="GO:0006887">
    <property type="term" value="P:exocytosis"/>
    <property type="evidence" value="ECO:0007669"/>
    <property type="project" value="UniProtKB-KW"/>
</dbReference>
<dbReference type="STRING" id="1965070.A0A3S3PUI3"/>
<feature type="compositionally biased region" description="Polar residues" evidence="6">
    <location>
        <begin position="314"/>
        <end position="323"/>
    </location>
</feature>
<evidence type="ECO:0000313" key="11">
    <source>
        <dbReference type="Proteomes" id="UP000285301"/>
    </source>
</evidence>
<dbReference type="InterPro" id="IPR048628">
    <property type="entry name" value="Sec3_C"/>
</dbReference>
<dbReference type="AlphaFoldDB" id="A0A3S3PUI3"/>
<evidence type="ECO:0000313" key="9">
    <source>
        <dbReference type="EMBL" id="RWS16624.1"/>
    </source>
</evidence>
<gene>
    <name evidence="10" type="ORF">B4U79_03165</name>
    <name evidence="9" type="ORF">B4U79_03329</name>
</gene>
<feature type="compositionally biased region" description="Low complexity" evidence="6">
    <location>
        <begin position="390"/>
        <end position="412"/>
    </location>
</feature>
<evidence type="ECO:0000259" key="7">
    <source>
        <dbReference type="Pfam" id="PF09763"/>
    </source>
</evidence>
<accession>A0A3S3PUI3</accession>
<comment type="similarity">
    <text evidence="1">Belongs to the SEC3 family.</text>
</comment>
<dbReference type="GO" id="GO:0005886">
    <property type="term" value="C:plasma membrane"/>
    <property type="evidence" value="ECO:0007669"/>
    <property type="project" value="TreeGrafter"/>
</dbReference>
<dbReference type="OrthoDB" id="27109at2759"/>
<organism evidence="9 11">
    <name type="scientific">Dinothrombium tinctorium</name>
    <dbReference type="NCBI Taxonomy" id="1965070"/>
    <lineage>
        <taxon>Eukaryota</taxon>
        <taxon>Metazoa</taxon>
        <taxon>Ecdysozoa</taxon>
        <taxon>Arthropoda</taxon>
        <taxon>Chelicerata</taxon>
        <taxon>Arachnida</taxon>
        <taxon>Acari</taxon>
        <taxon>Acariformes</taxon>
        <taxon>Trombidiformes</taxon>
        <taxon>Prostigmata</taxon>
        <taxon>Anystina</taxon>
        <taxon>Parasitengona</taxon>
        <taxon>Trombidioidea</taxon>
        <taxon>Trombidiidae</taxon>
        <taxon>Dinothrombium</taxon>
    </lineage>
</organism>
<reference evidence="9 11" key="1">
    <citation type="journal article" date="2018" name="Gigascience">
        <title>Genomes of trombidid mites reveal novel predicted allergens and laterally-transferred genes associated with secondary metabolism.</title>
        <authorList>
            <person name="Dong X."/>
            <person name="Chaisiri K."/>
            <person name="Xia D."/>
            <person name="Armstrong S.D."/>
            <person name="Fang Y."/>
            <person name="Donnelly M.J."/>
            <person name="Kadowaki T."/>
            <person name="McGarry J.W."/>
            <person name="Darby A.C."/>
            <person name="Makepeace B.L."/>
        </authorList>
    </citation>
    <scope>NUCLEOTIDE SEQUENCE [LARGE SCALE GENOMIC DNA]</scope>
    <source>
        <strain evidence="9">UoL-WK</strain>
    </source>
</reference>
<dbReference type="EMBL" id="NCKU01000196">
    <property type="protein sequence ID" value="RWS16639.1"/>
    <property type="molecule type" value="Genomic_DNA"/>
</dbReference>
<sequence length="699" mass="80633">MEESDENGLKEESYQALTSREESDLERLMAQCEFTINNTEAFTEKLSRELSSMDSSNIQSIMASEQKVENLMKVLQCSIDEVAKLEQRIEHYQNLLKNVRDIVLQVEQKEALVQTQNDNNQKLLSELQSLINELEFPPDKERNLFETDLTKSNGITLCLIAANSLQECLQANIHPALRQMNAVREQQRYLEQIQARFCNRLYTQMNEIFDSLVAQYADRLLQSMNSKDLALCNHEVIHNALMPYSPLIKLLKPNSDNTFSAIQNSYLNKMKPLYENEITHYFDLVKEKLSGGKLTIGSSDSFDGRKKNQEGSRMRSSSFQGTGQEFLDSSSSKSSDISLSEWEEFDSCIERMLSTIDPVCLYEQRFCISFFDIDSVNVQHTTESGHRRSSSIGSQNYSISPSPSNLSQNSSELSDVKKAESLRRLMSQMFLILEQEFVKFISNYDRLDGLYSMYLLVRLSQHVLSTQDAGSFLAKTYGNILIHVKRNFDKFMQSQVTAIEETKAPKKPKCGVFPFIKKFEQFAKQAEGVFKVSASRRTDIDRWYVTLCRSMFDTINRLSDTHHKTPPEMVRLENYHYLHDVLCTLKIACLESEKREAKQRYNEALKDYVARYFGRPLEKLNTFFEGVQMKVAQGVKQDEVGYQLAFSKQELRKVINSCTLKDIKKGLEEMYRKVEKHTCDPDSTLIQVSKTSAFEKIIY</sequence>
<protein>
    <submittedName>
        <fullName evidence="9">Exocyst complex component 1-like protein</fullName>
    </submittedName>
</protein>
<feature type="coiled-coil region" evidence="5">
    <location>
        <begin position="68"/>
        <end position="133"/>
    </location>
</feature>
<evidence type="ECO:0000256" key="3">
    <source>
        <dbReference type="ARBA" id="ARBA00022483"/>
    </source>
</evidence>
<feature type="compositionally biased region" description="Basic and acidic residues" evidence="6">
    <location>
        <begin position="302"/>
        <end position="313"/>
    </location>
</feature>
<dbReference type="Pfam" id="PF09763">
    <property type="entry name" value="Sec3_CC"/>
    <property type="match status" value="1"/>
</dbReference>
<evidence type="ECO:0000256" key="2">
    <source>
        <dbReference type="ARBA" id="ARBA00022448"/>
    </source>
</evidence>
<comment type="caution">
    <text evidence="9">The sequence shown here is derived from an EMBL/GenBank/DDBJ whole genome shotgun (WGS) entry which is preliminary data.</text>
</comment>
<evidence type="ECO:0000256" key="1">
    <source>
        <dbReference type="ARBA" id="ARBA00006518"/>
    </source>
</evidence>
<keyword evidence="2" id="KW-0813">Transport</keyword>